<dbReference type="Pfam" id="PF00583">
    <property type="entry name" value="Acetyltransf_1"/>
    <property type="match status" value="1"/>
</dbReference>
<dbReference type="Proteomes" id="UP001163823">
    <property type="component" value="Chromosome 8"/>
</dbReference>
<proteinExistence type="predicted"/>
<organism evidence="2 3">
    <name type="scientific">Quillaja saponaria</name>
    <name type="common">Soap bark tree</name>
    <dbReference type="NCBI Taxonomy" id="32244"/>
    <lineage>
        <taxon>Eukaryota</taxon>
        <taxon>Viridiplantae</taxon>
        <taxon>Streptophyta</taxon>
        <taxon>Embryophyta</taxon>
        <taxon>Tracheophyta</taxon>
        <taxon>Spermatophyta</taxon>
        <taxon>Magnoliopsida</taxon>
        <taxon>eudicotyledons</taxon>
        <taxon>Gunneridae</taxon>
        <taxon>Pentapetalae</taxon>
        <taxon>rosids</taxon>
        <taxon>fabids</taxon>
        <taxon>Fabales</taxon>
        <taxon>Quillajaceae</taxon>
        <taxon>Quillaja</taxon>
    </lineage>
</organism>
<accession>A0AAD7LJV0</accession>
<comment type="caution">
    <text evidence="2">The sequence shown here is derived from an EMBL/GenBank/DDBJ whole genome shotgun (WGS) entry which is preliminary data.</text>
</comment>
<dbReference type="EMBL" id="JARAOO010000008">
    <property type="protein sequence ID" value="KAJ7959496.1"/>
    <property type="molecule type" value="Genomic_DNA"/>
</dbReference>
<dbReference type="PANTHER" id="PTHR13355">
    <property type="entry name" value="GLUCOSAMINE 6-PHOSPHATE N-ACETYLTRANSFERASE"/>
    <property type="match status" value="1"/>
</dbReference>
<evidence type="ECO:0000259" key="1">
    <source>
        <dbReference type="PROSITE" id="PS51186"/>
    </source>
</evidence>
<keyword evidence="3" id="KW-1185">Reference proteome</keyword>
<name>A0AAD7LJV0_QUISA</name>
<dbReference type="InterPro" id="IPR000182">
    <property type="entry name" value="GNAT_dom"/>
</dbReference>
<protein>
    <submittedName>
        <fullName evidence="2">Acyl-CoA N-acyltransferase protein</fullName>
    </submittedName>
</protein>
<sequence length="284" mass="31884">MVAVEVTAGIRMHVNIEQRMLEGYRSKSMELKWARRRNSKNSITSEEKLLRPTAGALVPFYISTDPKHINPDELQNLYAACNHSCYRFPNHVDDGGRVEPVDIHKLRIALSHSSVLVSVFCKPRYIVEDNDDIAISTTNSPFSIMGVGNFLQRVMPLPVSPFNGQLVGFGRAISDYGLTASIYDVMVIPSFRRMGIGQTIVKRIVRMLTSRDIYDIAALCSDNERLFFKACGFGDDILGSTTMMYTRSTSTTYEVDQRTTRAGRRFLLIPPVREPCGSSQKTVS</sequence>
<dbReference type="GO" id="GO:0008080">
    <property type="term" value="F:N-acetyltransferase activity"/>
    <property type="evidence" value="ECO:0007669"/>
    <property type="project" value="TreeGrafter"/>
</dbReference>
<dbReference type="KEGG" id="qsa:O6P43_020064"/>
<dbReference type="InterPro" id="IPR039143">
    <property type="entry name" value="GNPNAT1-like"/>
</dbReference>
<evidence type="ECO:0000313" key="2">
    <source>
        <dbReference type="EMBL" id="KAJ7959496.1"/>
    </source>
</evidence>
<dbReference type="SUPFAM" id="SSF55729">
    <property type="entry name" value="Acyl-CoA N-acyltransferases (Nat)"/>
    <property type="match status" value="1"/>
</dbReference>
<reference evidence="2" key="1">
    <citation type="journal article" date="2023" name="Science">
        <title>Elucidation of the pathway for biosynthesis of saponin adjuvants from the soapbark tree.</title>
        <authorList>
            <person name="Reed J."/>
            <person name="Orme A."/>
            <person name="El-Demerdash A."/>
            <person name="Owen C."/>
            <person name="Martin L.B.B."/>
            <person name="Misra R.C."/>
            <person name="Kikuchi S."/>
            <person name="Rejzek M."/>
            <person name="Martin A.C."/>
            <person name="Harkess A."/>
            <person name="Leebens-Mack J."/>
            <person name="Louveau T."/>
            <person name="Stephenson M.J."/>
            <person name="Osbourn A."/>
        </authorList>
    </citation>
    <scope>NUCLEOTIDE SEQUENCE</scope>
    <source>
        <strain evidence="2">S10</strain>
    </source>
</reference>
<dbReference type="InterPro" id="IPR016181">
    <property type="entry name" value="Acyl_CoA_acyltransferase"/>
</dbReference>
<dbReference type="Gene3D" id="3.40.630.30">
    <property type="match status" value="1"/>
</dbReference>
<dbReference type="PROSITE" id="PS51186">
    <property type="entry name" value="GNAT"/>
    <property type="match status" value="1"/>
</dbReference>
<evidence type="ECO:0000313" key="3">
    <source>
        <dbReference type="Proteomes" id="UP001163823"/>
    </source>
</evidence>
<gene>
    <name evidence="2" type="ORF">O6P43_020064</name>
</gene>
<feature type="domain" description="N-acetyltransferase" evidence="1">
    <location>
        <begin position="101"/>
        <end position="258"/>
    </location>
</feature>
<dbReference type="PANTHER" id="PTHR13355:SF15">
    <property type="entry name" value="GCN5-RELATED N-ACETYLTRANSFERASE 3, CHLOROPLASTIC"/>
    <property type="match status" value="1"/>
</dbReference>
<dbReference type="AlphaFoldDB" id="A0AAD7LJV0"/>
<dbReference type="CDD" id="cd04301">
    <property type="entry name" value="NAT_SF"/>
    <property type="match status" value="1"/>
</dbReference>